<sequence>MLVVSVPDGAGTTEAVLLEETYGTGVTAEGIGVQGPVRLPLQEDFQNGTGVPGDTTIQNGFKSFGGQFGTHPVDGLGPGGGARVPDDRVRPGPHR</sequence>
<accession>A0ABP5VC13</accession>
<name>A0ABP5VC13_9ACTN</name>
<dbReference type="EMBL" id="BAAASE010000004">
    <property type="protein sequence ID" value="GAA2399269.1"/>
    <property type="molecule type" value="Genomic_DNA"/>
</dbReference>
<evidence type="ECO:0000313" key="2">
    <source>
        <dbReference type="EMBL" id="GAA2399269.1"/>
    </source>
</evidence>
<reference evidence="3" key="1">
    <citation type="journal article" date="2019" name="Int. J. Syst. Evol. Microbiol.">
        <title>The Global Catalogue of Microorganisms (GCM) 10K type strain sequencing project: providing services to taxonomists for standard genome sequencing and annotation.</title>
        <authorList>
            <consortium name="The Broad Institute Genomics Platform"/>
            <consortium name="The Broad Institute Genome Sequencing Center for Infectious Disease"/>
            <person name="Wu L."/>
            <person name="Ma J."/>
        </authorList>
    </citation>
    <scope>NUCLEOTIDE SEQUENCE [LARGE SCALE GENOMIC DNA]</scope>
    <source>
        <strain evidence="3">JCM 4358</strain>
    </source>
</reference>
<protein>
    <submittedName>
        <fullName evidence="2">Uncharacterized protein</fullName>
    </submittedName>
</protein>
<feature type="compositionally biased region" description="Basic and acidic residues" evidence="1">
    <location>
        <begin position="84"/>
        <end position="95"/>
    </location>
</feature>
<feature type="region of interest" description="Disordered" evidence="1">
    <location>
        <begin position="48"/>
        <end position="95"/>
    </location>
</feature>
<gene>
    <name evidence="2" type="ORF">GCM10010255_34720</name>
</gene>
<keyword evidence="3" id="KW-1185">Reference proteome</keyword>
<evidence type="ECO:0000256" key="1">
    <source>
        <dbReference type="SAM" id="MobiDB-lite"/>
    </source>
</evidence>
<proteinExistence type="predicted"/>
<dbReference type="Proteomes" id="UP001499986">
    <property type="component" value="Unassembled WGS sequence"/>
</dbReference>
<feature type="compositionally biased region" description="Polar residues" evidence="1">
    <location>
        <begin position="48"/>
        <end position="61"/>
    </location>
</feature>
<evidence type="ECO:0000313" key="3">
    <source>
        <dbReference type="Proteomes" id="UP001499986"/>
    </source>
</evidence>
<comment type="caution">
    <text evidence="2">The sequence shown here is derived from an EMBL/GenBank/DDBJ whole genome shotgun (WGS) entry which is preliminary data.</text>
</comment>
<organism evidence="2 3">
    <name type="scientific">Streptomyces coeruleofuscus</name>
    <dbReference type="NCBI Taxonomy" id="66879"/>
    <lineage>
        <taxon>Bacteria</taxon>
        <taxon>Bacillati</taxon>
        <taxon>Actinomycetota</taxon>
        <taxon>Actinomycetes</taxon>
        <taxon>Kitasatosporales</taxon>
        <taxon>Streptomycetaceae</taxon>
        <taxon>Streptomyces</taxon>
    </lineage>
</organism>